<protein>
    <submittedName>
        <fullName evidence="1">Uncharacterized protein</fullName>
    </submittedName>
</protein>
<reference evidence="2" key="1">
    <citation type="submission" date="2016-10" db="EMBL/GenBank/DDBJ databases">
        <authorList>
            <person name="Varghese N."/>
        </authorList>
    </citation>
    <scope>NUCLEOTIDE SEQUENCE [LARGE SCALE GENOMIC DNA]</scope>
    <source>
        <strain evidence="2">DSM 17980</strain>
    </source>
</reference>
<dbReference type="AlphaFoldDB" id="A0A1I7LHQ0"/>
<name>A0A1I7LHQ0_9BACL</name>
<dbReference type="Proteomes" id="UP000183508">
    <property type="component" value="Unassembled WGS sequence"/>
</dbReference>
<proteinExistence type="predicted"/>
<accession>A0A1I7LHQ0</accession>
<sequence>MITGYPEILVPHGGHWYVQPGFVADTKFWHNLLDA</sequence>
<evidence type="ECO:0000313" key="1">
    <source>
        <dbReference type="EMBL" id="SFV09195.1"/>
    </source>
</evidence>
<organism evidence="1 2">
    <name type="scientific">Alicyclobacillus macrosporangiidus</name>
    <dbReference type="NCBI Taxonomy" id="392015"/>
    <lineage>
        <taxon>Bacteria</taxon>
        <taxon>Bacillati</taxon>
        <taxon>Bacillota</taxon>
        <taxon>Bacilli</taxon>
        <taxon>Bacillales</taxon>
        <taxon>Alicyclobacillaceae</taxon>
        <taxon>Alicyclobacillus</taxon>
    </lineage>
</organism>
<dbReference type="STRING" id="392015.SAMN05421543_1527"/>
<keyword evidence="2" id="KW-1185">Reference proteome</keyword>
<gene>
    <name evidence="1" type="ORF">SAMN05421543_1527</name>
</gene>
<dbReference type="EMBL" id="FPBV01000052">
    <property type="protein sequence ID" value="SFV09195.1"/>
    <property type="molecule type" value="Genomic_DNA"/>
</dbReference>
<evidence type="ECO:0000313" key="2">
    <source>
        <dbReference type="Proteomes" id="UP000183508"/>
    </source>
</evidence>